<gene>
    <name evidence="1" type="ORF">L1987_86259</name>
</gene>
<organism evidence="1 2">
    <name type="scientific">Smallanthus sonchifolius</name>
    <dbReference type="NCBI Taxonomy" id="185202"/>
    <lineage>
        <taxon>Eukaryota</taxon>
        <taxon>Viridiplantae</taxon>
        <taxon>Streptophyta</taxon>
        <taxon>Embryophyta</taxon>
        <taxon>Tracheophyta</taxon>
        <taxon>Spermatophyta</taxon>
        <taxon>Magnoliopsida</taxon>
        <taxon>eudicotyledons</taxon>
        <taxon>Gunneridae</taxon>
        <taxon>Pentapetalae</taxon>
        <taxon>asterids</taxon>
        <taxon>campanulids</taxon>
        <taxon>Asterales</taxon>
        <taxon>Asteraceae</taxon>
        <taxon>Asteroideae</taxon>
        <taxon>Heliantheae alliance</taxon>
        <taxon>Millerieae</taxon>
        <taxon>Smallanthus</taxon>
    </lineage>
</organism>
<sequence length="111" mass="12749">MRGIIDRYNRDTESSTSQMQMQDEMDAMLFEEMERSNCKVEQLKRFIPSISDAHSKHERASQLDTACHYECGNTPPETALQLRLTCGDHSRQKGVSPRIRHDSSSFGNDKI</sequence>
<keyword evidence="2" id="KW-1185">Reference proteome</keyword>
<proteinExistence type="predicted"/>
<accession>A0ACB8XYT9</accession>
<reference evidence="1 2" key="2">
    <citation type="journal article" date="2022" name="Mol. Ecol. Resour.">
        <title>The genomes of chicory, endive, great burdock and yacon provide insights into Asteraceae paleo-polyploidization history and plant inulin production.</title>
        <authorList>
            <person name="Fan W."/>
            <person name="Wang S."/>
            <person name="Wang H."/>
            <person name="Wang A."/>
            <person name="Jiang F."/>
            <person name="Liu H."/>
            <person name="Zhao H."/>
            <person name="Xu D."/>
            <person name="Zhang Y."/>
        </authorList>
    </citation>
    <scope>NUCLEOTIDE SEQUENCE [LARGE SCALE GENOMIC DNA]</scope>
    <source>
        <strain evidence="2">cv. Yunnan</strain>
        <tissue evidence="1">Leaves</tissue>
    </source>
</reference>
<evidence type="ECO:0000313" key="1">
    <source>
        <dbReference type="EMBL" id="KAI3676647.1"/>
    </source>
</evidence>
<reference evidence="2" key="1">
    <citation type="journal article" date="2022" name="Mol. Ecol. Resour.">
        <title>The genomes of chicory, endive, great burdock and yacon provide insights into Asteraceae palaeo-polyploidization history and plant inulin production.</title>
        <authorList>
            <person name="Fan W."/>
            <person name="Wang S."/>
            <person name="Wang H."/>
            <person name="Wang A."/>
            <person name="Jiang F."/>
            <person name="Liu H."/>
            <person name="Zhao H."/>
            <person name="Xu D."/>
            <person name="Zhang Y."/>
        </authorList>
    </citation>
    <scope>NUCLEOTIDE SEQUENCE [LARGE SCALE GENOMIC DNA]</scope>
    <source>
        <strain evidence="2">cv. Yunnan</strain>
    </source>
</reference>
<name>A0ACB8XYT9_9ASTR</name>
<comment type="caution">
    <text evidence="1">The sequence shown here is derived from an EMBL/GenBank/DDBJ whole genome shotgun (WGS) entry which is preliminary data.</text>
</comment>
<protein>
    <submittedName>
        <fullName evidence="1">Uncharacterized protein</fullName>
    </submittedName>
</protein>
<evidence type="ECO:0000313" key="2">
    <source>
        <dbReference type="Proteomes" id="UP001056120"/>
    </source>
</evidence>
<dbReference type="Proteomes" id="UP001056120">
    <property type="component" value="Linkage Group LG29"/>
</dbReference>
<dbReference type="EMBL" id="CM042046">
    <property type="protein sequence ID" value="KAI3676647.1"/>
    <property type="molecule type" value="Genomic_DNA"/>
</dbReference>